<protein>
    <submittedName>
        <fullName evidence="1">Uncharacterized protein</fullName>
    </submittedName>
</protein>
<proteinExistence type="predicted"/>
<dbReference type="Proteomes" id="UP001607151">
    <property type="component" value="Unassembled WGS sequence"/>
</dbReference>
<reference evidence="1 2" key="1">
    <citation type="submission" date="2024-10" db="EMBL/GenBank/DDBJ databases">
        <authorList>
            <person name="Yibar A."/>
            <person name="Saticioglu I.B."/>
            <person name="Duman M."/>
            <person name="Ajmi N."/>
            <person name="Gurler F."/>
            <person name="Ay H."/>
            <person name="Onuk E."/>
            <person name="Guler S."/>
            <person name="Romalde J.L."/>
        </authorList>
    </citation>
    <scope>NUCLEOTIDE SEQUENCE [LARGE SCALE GENOMIC DNA]</scope>
    <source>
        <strain evidence="1 2">14-MA-B</strain>
    </source>
</reference>
<organism evidence="1 2">
    <name type="scientific">Vibrio rumoiensis</name>
    <dbReference type="NCBI Taxonomy" id="76258"/>
    <lineage>
        <taxon>Bacteria</taxon>
        <taxon>Pseudomonadati</taxon>
        <taxon>Pseudomonadota</taxon>
        <taxon>Gammaproteobacteria</taxon>
        <taxon>Vibrionales</taxon>
        <taxon>Vibrionaceae</taxon>
        <taxon>Vibrio</taxon>
    </lineage>
</organism>
<evidence type="ECO:0000313" key="2">
    <source>
        <dbReference type="Proteomes" id="UP001607151"/>
    </source>
</evidence>
<comment type="caution">
    <text evidence="1">The sequence shown here is derived from an EMBL/GenBank/DDBJ whole genome shotgun (WGS) entry which is preliminary data.</text>
</comment>
<keyword evidence="2" id="KW-1185">Reference proteome</keyword>
<evidence type="ECO:0000313" key="1">
    <source>
        <dbReference type="EMBL" id="MFH0267396.1"/>
    </source>
</evidence>
<dbReference type="RefSeq" id="WP_394608910.1">
    <property type="nucleotide sequence ID" value="NZ_JBIHSN010000005.1"/>
</dbReference>
<name>A0ABW7J124_9VIBR</name>
<dbReference type="EMBL" id="JBIHSN010000005">
    <property type="protein sequence ID" value="MFH0267396.1"/>
    <property type="molecule type" value="Genomic_DNA"/>
</dbReference>
<gene>
    <name evidence="1" type="ORF">ACGRQ9_18325</name>
</gene>
<accession>A0ABW7J124</accession>
<sequence length="67" mass="7578">MEQIHSAHACATNTQEPINWGTPCAARFKGEQLHWINTHKSKSAALHIAVNYYLEQHPELMQGGDHE</sequence>